<accession>A0A4Y3RJ87</accession>
<proteinExistence type="predicted"/>
<reference evidence="1 2" key="1">
    <citation type="submission" date="2019-06" db="EMBL/GenBank/DDBJ databases">
        <title>Whole genome shotgun sequence of Streptomyces gardneri NBRC 12865.</title>
        <authorList>
            <person name="Hosoyama A."/>
            <person name="Uohara A."/>
            <person name="Ohji S."/>
            <person name="Ichikawa N."/>
        </authorList>
    </citation>
    <scope>NUCLEOTIDE SEQUENCE [LARGE SCALE GENOMIC DNA]</scope>
    <source>
        <strain evidence="1 2">NBRC 12865</strain>
    </source>
</reference>
<evidence type="ECO:0000313" key="2">
    <source>
        <dbReference type="Proteomes" id="UP000315226"/>
    </source>
</evidence>
<keyword evidence="2" id="KW-1185">Reference proteome</keyword>
<dbReference type="AlphaFoldDB" id="A0A4Y3RJ87"/>
<gene>
    <name evidence="1" type="ORF">SGA01_30590</name>
</gene>
<sequence>MESSSRAVDAVTLARLAAARGASAAEPLGGEPQVLWLFLVQAAASVGELPDRRRGRWIDPAYGEMLTAVATSTRRTTSAA</sequence>
<dbReference type="Proteomes" id="UP000315226">
    <property type="component" value="Unassembled WGS sequence"/>
</dbReference>
<comment type="caution">
    <text evidence="1">The sequence shown here is derived from an EMBL/GenBank/DDBJ whole genome shotgun (WGS) entry which is preliminary data.</text>
</comment>
<evidence type="ECO:0000313" key="1">
    <source>
        <dbReference type="EMBL" id="GEB57454.1"/>
    </source>
</evidence>
<protein>
    <submittedName>
        <fullName evidence="1">Uncharacterized protein</fullName>
    </submittedName>
</protein>
<dbReference type="EMBL" id="BJMN01000019">
    <property type="protein sequence ID" value="GEB57454.1"/>
    <property type="molecule type" value="Genomic_DNA"/>
</dbReference>
<organism evidence="1 2">
    <name type="scientific">Streptomyces gardneri</name>
    <dbReference type="NCBI Taxonomy" id="66892"/>
    <lineage>
        <taxon>Bacteria</taxon>
        <taxon>Bacillati</taxon>
        <taxon>Actinomycetota</taxon>
        <taxon>Actinomycetes</taxon>
        <taxon>Kitasatosporales</taxon>
        <taxon>Streptomycetaceae</taxon>
        <taxon>Streptomyces</taxon>
    </lineage>
</organism>
<name>A0A4Y3RJ87_9ACTN</name>